<feature type="compositionally biased region" description="Low complexity" evidence="3">
    <location>
        <begin position="52"/>
        <end position="67"/>
    </location>
</feature>
<organism evidence="5 6">
    <name type="scientific">Polarella glacialis</name>
    <name type="common">Dinoflagellate</name>
    <dbReference type="NCBI Taxonomy" id="89957"/>
    <lineage>
        <taxon>Eukaryota</taxon>
        <taxon>Sar</taxon>
        <taxon>Alveolata</taxon>
        <taxon>Dinophyceae</taxon>
        <taxon>Suessiales</taxon>
        <taxon>Suessiaceae</taxon>
        <taxon>Polarella</taxon>
    </lineage>
</organism>
<dbReference type="Proteomes" id="UP000626109">
    <property type="component" value="Unassembled WGS sequence"/>
</dbReference>
<keyword evidence="2" id="KW-0472">Membrane</keyword>
<feature type="non-terminal residue" evidence="5">
    <location>
        <position position="1"/>
    </location>
</feature>
<evidence type="ECO:0000256" key="2">
    <source>
        <dbReference type="ARBA" id="ARBA00023136"/>
    </source>
</evidence>
<comment type="subcellular location">
    <subcellularLocation>
        <location evidence="1">Membrane</location>
    </subcellularLocation>
</comment>
<accession>A0A813K7J2</accession>
<dbReference type="EMBL" id="CAJNNW010027567">
    <property type="protein sequence ID" value="CAE8692042.1"/>
    <property type="molecule type" value="Genomic_DNA"/>
</dbReference>
<sequence length="304" mass="32118">PRTFKGKTNTVTKVDLYSCEAGAAAVSALLAFSEGKSPDDDDEASIDEKASEAAASDGAGASVSASAFEDPDGEPFRSICEISIPGLKLKTLELELLQDEWKLGSHLLVDFLAAQGATDVRSLAWIVDSEACASSSPSPEGGPAHACSGNKATEMKIRQVQCMMPVPPAPMCPRQTNFTATYRLFVAPDGASIVIESSCLSHDVPFGDKFMIQEQLKLEIAGDGVRLLQSGRCVFLKSCGMLQGRIKAATVFSLTKASEKMVALLNARATPEPSLAGSAAAAGQLLLDIGCTVRIYELQRRTNL</sequence>
<feature type="non-terminal residue" evidence="5">
    <location>
        <position position="304"/>
    </location>
</feature>
<evidence type="ECO:0000256" key="1">
    <source>
        <dbReference type="ARBA" id="ARBA00004370"/>
    </source>
</evidence>
<dbReference type="InterPro" id="IPR031968">
    <property type="entry name" value="VASt"/>
</dbReference>
<gene>
    <name evidence="5" type="ORF">PGLA2088_LOCUS27699</name>
</gene>
<protein>
    <recommendedName>
        <fullName evidence="4">VASt domain-containing protein</fullName>
    </recommendedName>
</protein>
<evidence type="ECO:0000313" key="5">
    <source>
        <dbReference type="EMBL" id="CAE8692042.1"/>
    </source>
</evidence>
<dbReference type="Pfam" id="PF16016">
    <property type="entry name" value="VASt"/>
    <property type="match status" value="1"/>
</dbReference>
<evidence type="ECO:0000313" key="6">
    <source>
        <dbReference type="Proteomes" id="UP000626109"/>
    </source>
</evidence>
<comment type="caution">
    <text evidence="5">The sequence shown here is derived from an EMBL/GenBank/DDBJ whole genome shotgun (WGS) entry which is preliminary data.</text>
</comment>
<proteinExistence type="predicted"/>
<evidence type="ECO:0000259" key="4">
    <source>
        <dbReference type="Pfam" id="PF16016"/>
    </source>
</evidence>
<dbReference type="AlphaFoldDB" id="A0A813K7J2"/>
<feature type="region of interest" description="Disordered" evidence="3">
    <location>
        <begin position="34"/>
        <end position="72"/>
    </location>
</feature>
<dbReference type="GO" id="GO:0016020">
    <property type="term" value="C:membrane"/>
    <property type="evidence" value="ECO:0007669"/>
    <property type="project" value="UniProtKB-SubCell"/>
</dbReference>
<evidence type="ECO:0000256" key="3">
    <source>
        <dbReference type="SAM" id="MobiDB-lite"/>
    </source>
</evidence>
<name>A0A813K7J2_POLGL</name>
<reference evidence="5" key="1">
    <citation type="submission" date="2021-02" db="EMBL/GenBank/DDBJ databases">
        <authorList>
            <person name="Dougan E. K."/>
            <person name="Rhodes N."/>
            <person name="Thang M."/>
            <person name="Chan C."/>
        </authorList>
    </citation>
    <scope>NUCLEOTIDE SEQUENCE</scope>
</reference>
<feature type="domain" description="VASt" evidence="4">
    <location>
        <begin position="105"/>
        <end position="250"/>
    </location>
</feature>